<dbReference type="Gene3D" id="3.90.230.10">
    <property type="entry name" value="Creatinase/methionine aminopeptidase superfamily"/>
    <property type="match status" value="1"/>
</dbReference>
<feature type="domain" description="Creatinase N-terminal" evidence="1">
    <location>
        <begin position="30"/>
        <end position="95"/>
    </location>
</feature>
<reference evidence="2 3" key="1">
    <citation type="submission" date="2020-08" db="EMBL/GenBank/DDBJ databases">
        <authorList>
            <person name="Liu C."/>
            <person name="Sun Q."/>
        </authorList>
    </citation>
    <scope>NUCLEOTIDE SEQUENCE [LARGE SCALE GENOMIC DNA]</scope>
    <source>
        <strain evidence="2 3">L34</strain>
    </source>
</reference>
<dbReference type="InterPro" id="IPR036005">
    <property type="entry name" value="Creatinase/aminopeptidase-like"/>
</dbReference>
<dbReference type="Gene3D" id="3.40.350.10">
    <property type="entry name" value="Creatinase/prolidase N-terminal domain"/>
    <property type="match status" value="1"/>
</dbReference>
<keyword evidence="2" id="KW-0378">Hydrolase</keyword>
<dbReference type="InterPro" id="IPR000587">
    <property type="entry name" value="Creatinase_N"/>
</dbReference>
<dbReference type="EMBL" id="JACRWH010000001">
    <property type="protein sequence ID" value="MBC6011201.1"/>
    <property type="molecule type" value="Genomic_DNA"/>
</dbReference>
<keyword evidence="2" id="KW-0645">Protease</keyword>
<dbReference type="Pfam" id="PF01321">
    <property type="entry name" value="Creatinase_N"/>
    <property type="match status" value="1"/>
</dbReference>
<evidence type="ECO:0000313" key="3">
    <source>
        <dbReference type="Proteomes" id="UP000649075"/>
    </source>
</evidence>
<comment type="caution">
    <text evidence="2">The sequence shown here is derived from an EMBL/GenBank/DDBJ whole genome shotgun (WGS) entry which is preliminary data.</text>
</comment>
<dbReference type="InterPro" id="IPR029149">
    <property type="entry name" value="Creatin/AminoP/Spt16_N"/>
</dbReference>
<sequence length="456" mass="51452">MEVKYENVKLPECDCTNVPVQLTDETMQERLNKVLDRMNRENFDSLVIYADLEHGNNFEYLTGFLPRFEEALLVLNSNGNHCMVLGNENLNKASKARIKNTPIHCPHFSLPNQPMDVKEGIKDILKRCELKDGAKVGIVGWKNFTSKYEDNAQLFDVPYYVVDTIMELVGSNVFNATRLFIGEDGARCINNVNEIVHYEFGASLASDCILKAMNHLDEGVSEMELGNILNAYGQRNSVVTIAASGPRFIKANIYPTTNTVKLKDPISLSIGYKGGFSSRAGYAVHNSSELDESVQDYLDALVKPYFSSVAVWLEKIHCGMLGGEVYDLIEETMPKAEYNWSLCPGHLTADEEWMSSNIYENSKELVRSGMLYQIDIIPSKSGYAGTSAESTVLLADENLRKQIAQEEPELWNRIQKRREYIINELNISLNDDVLPMCSTVAYLRPFLLNKEMAMKL</sequence>
<gene>
    <name evidence="2" type="ORF">H8911_00305</name>
</gene>
<protein>
    <submittedName>
        <fullName evidence="2">Aminopeptidase P family N-terminal domain-containing protein</fullName>
    </submittedName>
</protein>
<evidence type="ECO:0000259" key="1">
    <source>
        <dbReference type="Pfam" id="PF01321"/>
    </source>
</evidence>
<keyword evidence="2" id="KW-0031">Aminopeptidase</keyword>
<dbReference type="SUPFAM" id="SSF55920">
    <property type="entry name" value="Creatinase/aminopeptidase"/>
    <property type="match status" value="1"/>
</dbReference>
<dbReference type="Proteomes" id="UP000649075">
    <property type="component" value="Unassembled WGS sequence"/>
</dbReference>
<name>A0ABR7KFH2_9FIRM</name>
<accession>A0ABR7KFH2</accession>
<evidence type="ECO:0000313" key="2">
    <source>
        <dbReference type="EMBL" id="MBC6011201.1"/>
    </source>
</evidence>
<dbReference type="GO" id="GO:0004177">
    <property type="term" value="F:aminopeptidase activity"/>
    <property type="evidence" value="ECO:0007669"/>
    <property type="project" value="UniProtKB-KW"/>
</dbReference>
<dbReference type="RefSeq" id="WP_186998315.1">
    <property type="nucleotide sequence ID" value="NZ_JACRWH010000001.1"/>
</dbReference>
<proteinExistence type="predicted"/>
<keyword evidence="3" id="KW-1185">Reference proteome</keyword>
<organism evidence="2 3">
    <name type="scientific">Holdemanella hominis</name>
    <dbReference type="NCBI Taxonomy" id="2764327"/>
    <lineage>
        <taxon>Bacteria</taxon>
        <taxon>Bacillati</taxon>
        <taxon>Bacillota</taxon>
        <taxon>Erysipelotrichia</taxon>
        <taxon>Erysipelotrichales</taxon>
        <taxon>Erysipelotrichaceae</taxon>
        <taxon>Holdemanella</taxon>
    </lineage>
</organism>
<dbReference type="SUPFAM" id="SSF53092">
    <property type="entry name" value="Creatinase/prolidase N-terminal domain"/>
    <property type="match status" value="1"/>
</dbReference>